<gene>
    <name evidence="9" type="ORF">JOC48_001200</name>
</gene>
<dbReference type="InterPro" id="IPR003439">
    <property type="entry name" value="ABC_transporter-like_ATP-bd"/>
</dbReference>
<name>A0ABS2MXW6_9BACI</name>
<dbReference type="InterPro" id="IPR050095">
    <property type="entry name" value="ECF_ABC_transporter_ATP-bd"/>
</dbReference>
<dbReference type="SMART" id="SM00382">
    <property type="entry name" value="AAA"/>
    <property type="match status" value="1"/>
</dbReference>
<dbReference type="PANTHER" id="PTHR43553:SF24">
    <property type="entry name" value="ENERGY-COUPLING FACTOR TRANSPORTER ATP-BINDING PROTEIN ECFA1"/>
    <property type="match status" value="1"/>
</dbReference>
<proteinExistence type="inferred from homology"/>
<comment type="similarity">
    <text evidence="1">Belongs to the ABC transporter superfamily.</text>
</comment>
<dbReference type="InterPro" id="IPR027417">
    <property type="entry name" value="P-loop_NTPase"/>
</dbReference>
<keyword evidence="9" id="KW-0378">Hydrolase</keyword>
<dbReference type="EMBL" id="JAFBDR010000005">
    <property type="protein sequence ID" value="MBM7570722.1"/>
    <property type="molecule type" value="Genomic_DNA"/>
</dbReference>
<dbReference type="InterPro" id="IPR015856">
    <property type="entry name" value="ABC_transpr_CbiO/EcfA_su"/>
</dbReference>
<sequence length="283" mass="31543">MSAFLRVENLTHIYPGKIKALESINLEIGEGEVVAVLGRNGSGKTTLVKHFNGLLKPTKGNVWIGDMNAKKHSVAKLSAKVGYVFQNSNHQTFLPSVEQELRYGCENIGLDEETIQERVERVTELFQLEDILETNPFDLNSTQRKEVGMASILAIEPKVIVLDEPTTGQDHAGSERIKEVITMLKEQGHIVILVTHDMQLVGELDCRVVVISNGKKLADGAAREVFKDKAMLKEASLEPPQVMTLAEQLTSFGVNDHVLTVEEMIKEYKRVKKLDINKQLQTS</sequence>
<evidence type="ECO:0000313" key="9">
    <source>
        <dbReference type="EMBL" id="MBM7570722.1"/>
    </source>
</evidence>
<dbReference type="EC" id="3.6.3.-" evidence="9"/>
<evidence type="ECO:0000256" key="6">
    <source>
        <dbReference type="ARBA" id="ARBA00022967"/>
    </source>
</evidence>
<dbReference type="RefSeq" id="WP_204498144.1">
    <property type="nucleotide sequence ID" value="NZ_JAFBDR010000005.1"/>
</dbReference>
<dbReference type="Proteomes" id="UP001296943">
    <property type="component" value="Unassembled WGS sequence"/>
</dbReference>
<evidence type="ECO:0000256" key="7">
    <source>
        <dbReference type="ARBA" id="ARBA00023136"/>
    </source>
</evidence>
<keyword evidence="2" id="KW-0813">Transport</keyword>
<comment type="caution">
    <text evidence="9">The sequence shown here is derived from an EMBL/GenBank/DDBJ whole genome shotgun (WGS) entry which is preliminary data.</text>
</comment>
<evidence type="ECO:0000256" key="1">
    <source>
        <dbReference type="ARBA" id="ARBA00005417"/>
    </source>
</evidence>
<evidence type="ECO:0000259" key="8">
    <source>
        <dbReference type="PROSITE" id="PS50893"/>
    </source>
</evidence>
<keyword evidence="3" id="KW-1003">Cell membrane</keyword>
<keyword evidence="6" id="KW-1278">Translocase</keyword>
<evidence type="ECO:0000256" key="2">
    <source>
        <dbReference type="ARBA" id="ARBA00022448"/>
    </source>
</evidence>
<keyword evidence="5 9" id="KW-0067">ATP-binding</keyword>
<dbReference type="InterPro" id="IPR003593">
    <property type="entry name" value="AAA+_ATPase"/>
</dbReference>
<evidence type="ECO:0000256" key="3">
    <source>
        <dbReference type="ARBA" id="ARBA00022475"/>
    </source>
</evidence>
<dbReference type="SUPFAM" id="SSF52540">
    <property type="entry name" value="P-loop containing nucleoside triphosphate hydrolases"/>
    <property type="match status" value="1"/>
</dbReference>
<organism evidence="9 10">
    <name type="scientific">Aquibacillus albus</name>
    <dbReference type="NCBI Taxonomy" id="1168171"/>
    <lineage>
        <taxon>Bacteria</taxon>
        <taxon>Bacillati</taxon>
        <taxon>Bacillota</taxon>
        <taxon>Bacilli</taxon>
        <taxon>Bacillales</taxon>
        <taxon>Bacillaceae</taxon>
        <taxon>Aquibacillus</taxon>
    </lineage>
</organism>
<accession>A0ABS2MXW6</accession>
<dbReference type="GO" id="GO:0005524">
    <property type="term" value="F:ATP binding"/>
    <property type="evidence" value="ECO:0007669"/>
    <property type="project" value="UniProtKB-KW"/>
</dbReference>
<evidence type="ECO:0000256" key="4">
    <source>
        <dbReference type="ARBA" id="ARBA00022741"/>
    </source>
</evidence>
<dbReference type="Pfam" id="PF00005">
    <property type="entry name" value="ABC_tran"/>
    <property type="match status" value="1"/>
</dbReference>
<reference evidence="9 10" key="1">
    <citation type="submission" date="2021-01" db="EMBL/GenBank/DDBJ databases">
        <title>Genomic Encyclopedia of Type Strains, Phase IV (KMG-IV): sequencing the most valuable type-strain genomes for metagenomic binning, comparative biology and taxonomic classification.</title>
        <authorList>
            <person name="Goeker M."/>
        </authorList>
    </citation>
    <scope>NUCLEOTIDE SEQUENCE [LARGE SCALE GENOMIC DNA]</scope>
    <source>
        <strain evidence="9 10">DSM 23711</strain>
    </source>
</reference>
<keyword evidence="4" id="KW-0547">Nucleotide-binding</keyword>
<dbReference type="GO" id="GO:0016787">
    <property type="term" value="F:hydrolase activity"/>
    <property type="evidence" value="ECO:0007669"/>
    <property type="project" value="UniProtKB-KW"/>
</dbReference>
<dbReference type="PANTHER" id="PTHR43553">
    <property type="entry name" value="HEAVY METAL TRANSPORTER"/>
    <property type="match status" value="1"/>
</dbReference>
<dbReference type="CDD" id="cd03225">
    <property type="entry name" value="ABC_cobalt_CbiO_domain1"/>
    <property type="match status" value="1"/>
</dbReference>
<feature type="domain" description="ABC transporter" evidence="8">
    <location>
        <begin position="5"/>
        <end position="238"/>
    </location>
</feature>
<dbReference type="PROSITE" id="PS50893">
    <property type="entry name" value="ABC_TRANSPORTER_2"/>
    <property type="match status" value="1"/>
</dbReference>
<protein>
    <submittedName>
        <fullName evidence="9">Energy-coupling factor transport system ATP-binding protein</fullName>
        <ecNumber evidence="9">3.6.3.-</ecNumber>
    </submittedName>
</protein>
<evidence type="ECO:0000256" key="5">
    <source>
        <dbReference type="ARBA" id="ARBA00022840"/>
    </source>
</evidence>
<dbReference type="Gene3D" id="3.40.50.300">
    <property type="entry name" value="P-loop containing nucleotide triphosphate hydrolases"/>
    <property type="match status" value="1"/>
</dbReference>
<keyword evidence="7" id="KW-0472">Membrane</keyword>
<keyword evidence="10" id="KW-1185">Reference proteome</keyword>
<evidence type="ECO:0000313" key="10">
    <source>
        <dbReference type="Proteomes" id="UP001296943"/>
    </source>
</evidence>